<reference evidence="1" key="2">
    <citation type="submission" date="2023-06" db="EMBL/GenBank/DDBJ databases">
        <authorList>
            <consortium name="Lawrence Berkeley National Laboratory"/>
            <person name="Haridas S."/>
            <person name="Hensen N."/>
            <person name="Bonometti L."/>
            <person name="Westerberg I."/>
            <person name="Brannstrom I.O."/>
            <person name="Guillou S."/>
            <person name="Cros-Aarteil S."/>
            <person name="Calhoun S."/>
            <person name="Kuo A."/>
            <person name="Mondo S."/>
            <person name="Pangilinan J."/>
            <person name="Riley R."/>
            <person name="Labutti K."/>
            <person name="Andreopoulos B."/>
            <person name="Lipzen A."/>
            <person name="Chen C."/>
            <person name="Yanf M."/>
            <person name="Daum C."/>
            <person name="Ng V."/>
            <person name="Clum A."/>
            <person name="Steindorff A."/>
            <person name="Ohm R."/>
            <person name="Martin F."/>
            <person name="Silar P."/>
            <person name="Natvig D."/>
            <person name="Lalanne C."/>
            <person name="Gautier V."/>
            <person name="Ament-Velasquez S.L."/>
            <person name="Kruys A."/>
            <person name="Hutchinson M.I."/>
            <person name="Powell A.J."/>
            <person name="Barry K."/>
            <person name="Miller A.N."/>
            <person name="Grigoriev I.V."/>
            <person name="Debuchy R."/>
            <person name="Gladieux P."/>
            <person name="Thoren M.H."/>
            <person name="Johannesson H."/>
        </authorList>
    </citation>
    <scope>NUCLEOTIDE SEQUENCE</scope>
    <source>
        <strain evidence="1">CBS 314.62</strain>
    </source>
</reference>
<sequence>MALPTLTLAELDSVRHAVKHLRKTHGDSTVELRFGEATYCGNLAYKLKMDGFPPNFVSVRARMTPQEAAQRIVEDSDADWYFRDTLAEWVNKHGERIERFLHLISLKSATTLAEEVSDLDITNFNGDELFEDLPLKFCSYEGPAIPTDPQLFHQLKPCAPFMHDDPPELLRLKRIRIVMFFAFIIAQDAYDMATLLLGLPENAEIYDSVERASVKRARKLHQHVLVGFGVRLIHGLVRHLSHVKKRLYDPKDKDKWTDAEGYIIREAKK</sequence>
<dbReference type="Proteomes" id="UP001270362">
    <property type="component" value="Unassembled WGS sequence"/>
</dbReference>
<reference evidence="1" key="1">
    <citation type="journal article" date="2023" name="Mol. Phylogenet. Evol.">
        <title>Genome-scale phylogeny and comparative genomics of the fungal order Sordariales.</title>
        <authorList>
            <person name="Hensen N."/>
            <person name="Bonometti L."/>
            <person name="Westerberg I."/>
            <person name="Brannstrom I.O."/>
            <person name="Guillou S."/>
            <person name="Cros-Aarteil S."/>
            <person name="Calhoun S."/>
            <person name="Haridas S."/>
            <person name="Kuo A."/>
            <person name="Mondo S."/>
            <person name="Pangilinan J."/>
            <person name="Riley R."/>
            <person name="LaButti K."/>
            <person name="Andreopoulos B."/>
            <person name="Lipzen A."/>
            <person name="Chen C."/>
            <person name="Yan M."/>
            <person name="Daum C."/>
            <person name="Ng V."/>
            <person name="Clum A."/>
            <person name="Steindorff A."/>
            <person name="Ohm R.A."/>
            <person name="Martin F."/>
            <person name="Silar P."/>
            <person name="Natvig D.O."/>
            <person name="Lalanne C."/>
            <person name="Gautier V."/>
            <person name="Ament-Velasquez S.L."/>
            <person name="Kruys A."/>
            <person name="Hutchinson M.I."/>
            <person name="Powell A.J."/>
            <person name="Barry K."/>
            <person name="Miller A.N."/>
            <person name="Grigoriev I.V."/>
            <person name="Debuchy R."/>
            <person name="Gladieux P."/>
            <person name="Hiltunen Thoren M."/>
            <person name="Johannesson H."/>
        </authorList>
    </citation>
    <scope>NUCLEOTIDE SEQUENCE</scope>
    <source>
        <strain evidence="1">CBS 314.62</strain>
    </source>
</reference>
<organism evidence="1 2">
    <name type="scientific">Podospora appendiculata</name>
    <dbReference type="NCBI Taxonomy" id="314037"/>
    <lineage>
        <taxon>Eukaryota</taxon>
        <taxon>Fungi</taxon>
        <taxon>Dikarya</taxon>
        <taxon>Ascomycota</taxon>
        <taxon>Pezizomycotina</taxon>
        <taxon>Sordariomycetes</taxon>
        <taxon>Sordariomycetidae</taxon>
        <taxon>Sordariales</taxon>
        <taxon>Podosporaceae</taxon>
        <taxon>Podospora</taxon>
    </lineage>
</organism>
<dbReference type="AlphaFoldDB" id="A0AAE0XCZ6"/>
<keyword evidence="2" id="KW-1185">Reference proteome</keyword>
<evidence type="ECO:0000313" key="1">
    <source>
        <dbReference type="EMBL" id="KAK3690355.1"/>
    </source>
</evidence>
<evidence type="ECO:0000313" key="2">
    <source>
        <dbReference type="Proteomes" id="UP001270362"/>
    </source>
</evidence>
<name>A0AAE0XCZ6_9PEZI</name>
<dbReference type="EMBL" id="JAULSO010000002">
    <property type="protein sequence ID" value="KAK3690355.1"/>
    <property type="molecule type" value="Genomic_DNA"/>
</dbReference>
<protein>
    <submittedName>
        <fullName evidence="1">Uncharacterized protein</fullName>
    </submittedName>
</protein>
<comment type="caution">
    <text evidence="1">The sequence shown here is derived from an EMBL/GenBank/DDBJ whole genome shotgun (WGS) entry which is preliminary data.</text>
</comment>
<accession>A0AAE0XCZ6</accession>
<gene>
    <name evidence="1" type="ORF">B0T22DRAFT_515658</name>
</gene>
<proteinExistence type="predicted"/>